<dbReference type="EMBL" id="AP027452">
    <property type="protein sequence ID" value="BDY29780.1"/>
    <property type="molecule type" value="Genomic_DNA"/>
</dbReference>
<protein>
    <submittedName>
        <fullName evidence="1">Uncharacterized protein</fullName>
    </submittedName>
</protein>
<dbReference type="Proteomes" id="UP001241092">
    <property type="component" value="Chromosome"/>
</dbReference>
<proteinExistence type="predicted"/>
<sequence>MAIDAKSAINKVLNEASDDVKQVVAEVLKIESNYIHMALPRGVHDDIQELIERVIK</sequence>
<accession>A0AAI8TWF7</accession>
<organism evidence="1 2">
    <name type="scientific">Mycolicibacterium mageritense</name>
    <name type="common">Mycobacterium mageritense</name>
    <dbReference type="NCBI Taxonomy" id="53462"/>
    <lineage>
        <taxon>Bacteria</taxon>
        <taxon>Bacillati</taxon>
        <taxon>Actinomycetota</taxon>
        <taxon>Actinomycetes</taxon>
        <taxon>Mycobacteriales</taxon>
        <taxon>Mycobacteriaceae</taxon>
        <taxon>Mycolicibacterium</taxon>
    </lineage>
</organism>
<reference evidence="1" key="1">
    <citation type="submission" date="2023-03" db="EMBL/GenBank/DDBJ databases">
        <title>Draft genome sequence of a Mycolicibacterium mageritense strain H4_3_1 isolated from a hybrid biological-inorganic system reactor.</title>
        <authorList>
            <person name="Feng X."/>
            <person name="Kazama D."/>
            <person name="Sato K."/>
            <person name="Kobayashi H."/>
        </authorList>
    </citation>
    <scope>NUCLEOTIDE SEQUENCE</scope>
    <source>
        <strain evidence="1">H4_3_1</strain>
    </source>
</reference>
<name>A0AAI8TWF7_MYCME</name>
<evidence type="ECO:0000313" key="2">
    <source>
        <dbReference type="Proteomes" id="UP001241092"/>
    </source>
</evidence>
<dbReference type="AlphaFoldDB" id="A0AAI8TWF7"/>
<evidence type="ECO:0000313" key="1">
    <source>
        <dbReference type="EMBL" id="BDY29780.1"/>
    </source>
</evidence>
<gene>
    <name evidence="1" type="ORF">hbim_03720</name>
</gene>
<dbReference type="RefSeq" id="WP_286210991.1">
    <property type="nucleotide sequence ID" value="NZ_AP027452.1"/>
</dbReference>